<dbReference type="Proteomes" id="UP001354971">
    <property type="component" value="Unassembled WGS sequence"/>
</dbReference>
<keyword evidence="3" id="KW-1185">Reference proteome</keyword>
<evidence type="ECO:0000313" key="2">
    <source>
        <dbReference type="EMBL" id="MEE2526421.1"/>
    </source>
</evidence>
<evidence type="ECO:0008006" key="4">
    <source>
        <dbReference type="Google" id="ProtNLM"/>
    </source>
</evidence>
<evidence type="ECO:0000256" key="1">
    <source>
        <dbReference type="SAM" id="MobiDB-lite"/>
    </source>
</evidence>
<comment type="caution">
    <text evidence="2">The sequence shown here is derived from an EMBL/GenBank/DDBJ whole genome shotgun (WGS) entry which is preliminary data.</text>
</comment>
<dbReference type="EMBL" id="JAZDRP010000004">
    <property type="protein sequence ID" value="MEE2526421.1"/>
    <property type="molecule type" value="Genomic_DNA"/>
</dbReference>
<feature type="region of interest" description="Disordered" evidence="1">
    <location>
        <begin position="49"/>
        <end position="75"/>
    </location>
</feature>
<organism evidence="2 3">
    <name type="scientific">Hyphobacterium lacteum</name>
    <dbReference type="NCBI Taxonomy" id="3116575"/>
    <lineage>
        <taxon>Bacteria</taxon>
        <taxon>Pseudomonadati</taxon>
        <taxon>Pseudomonadota</taxon>
        <taxon>Alphaproteobacteria</taxon>
        <taxon>Maricaulales</taxon>
        <taxon>Maricaulaceae</taxon>
        <taxon>Hyphobacterium</taxon>
    </lineage>
</organism>
<sequence>MPKKNYDSIFALEGKAPRTKGDITDAAVREILQQESEERAALTDRLRKARLARDEETRAKGEPAPEKPARKRAAK</sequence>
<gene>
    <name evidence="2" type="ORF">V0U79_08585</name>
</gene>
<accession>A0ABU7LR87</accession>
<proteinExistence type="predicted"/>
<dbReference type="RefSeq" id="WP_330199084.1">
    <property type="nucleotide sequence ID" value="NZ_JAZDRP010000004.1"/>
</dbReference>
<protein>
    <recommendedName>
        <fullName evidence="4">Transcriptional regulator</fullName>
    </recommendedName>
</protein>
<reference evidence="2 3" key="1">
    <citation type="submission" date="2024-01" db="EMBL/GenBank/DDBJ databases">
        <title>Hyphobacterium bacterium isolated from marine sediment.</title>
        <authorList>
            <person name="Zhao S."/>
        </authorList>
    </citation>
    <scope>NUCLEOTIDE SEQUENCE [LARGE SCALE GENOMIC DNA]</scope>
    <source>
        <strain evidence="3">HN65</strain>
    </source>
</reference>
<name>A0ABU7LR87_9PROT</name>
<evidence type="ECO:0000313" key="3">
    <source>
        <dbReference type="Proteomes" id="UP001354971"/>
    </source>
</evidence>
<feature type="compositionally biased region" description="Basic and acidic residues" evidence="1">
    <location>
        <begin position="49"/>
        <end position="68"/>
    </location>
</feature>